<gene>
    <name evidence="2" type="ORF">KIN20_017208</name>
</gene>
<evidence type="ECO:0000256" key="1">
    <source>
        <dbReference type="SAM" id="MobiDB-lite"/>
    </source>
</evidence>
<dbReference type="EMBL" id="JAHQIW010003436">
    <property type="protein sequence ID" value="KAJ1358712.1"/>
    <property type="molecule type" value="Genomic_DNA"/>
</dbReference>
<evidence type="ECO:0000313" key="3">
    <source>
        <dbReference type="Proteomes" id="UP001196413"/>
    </source>
</evidence>
<dbReference type="Proteomes" id="UP001196413">
    <property type="component" value="Unassembled WGS sequence"/>
</dbReference>
<sequence>MAPARWSRCEVFKSDNKGLSISKNVGGDVGAAETRRTIRNSSKHENTGEDVATRKSQRSISSSSKEEVSIEREIRS</sequence>
<name>A0AAD5MHL9_PARTN</name>
<proteinExistence type="predicted"/>
<evidence type="ECO:0000313" key="2">
    <source>
        <dbReference type="EMBL" id="KAJ1358712.1"/>
    </source>
</evidence>
<feature type="compositionally biased region" description="Basic and acidic residues" evidence="1">
    <location>
        <begin position="64"/>
        <end position="76"/>
    </location>
</feature>
<feature type="compositionally biased region" description="Basic and acidic residues" evidence="1">
    <location>
        <begin position="42"/>
        <end position="53"/>
    </location>
</feature>
<protein>
    <submittedName>
        <fullName evidence="2">Uncharacterized protein</fullName>
    </submittedName>
</protein>
<reference evidence="2" key="1">
    <citation type="submission" date="2021-06" db="EMBL/GenBank/DDBJ databases">
        <title>Parelaphostrongylus tenuis whole genome reference sequence.</title>
        <authorList>
            <person name="Garwood T.J."/>
            <person name="Larsen P.A."/>
            <person name="Fountain-Jones N.M."/>
            <person name="Garbe J.R."/>
            <person name="Macchietto M.G."/>
            <person name="Kania S.A."/>
            <person name="Gerhold R.W."/>
            <person name="Richards J.E."/>
            <person name="Wolf T.M."/>
        </authorList>
    </citation>
    <scope>NUCLEOTIDE SEQUENCE</scope>
    <source>
        <strain evidence="2">MNPRO001-30</strain>
        <tissue evidence="2">Meninges</tissue>
    </source>
</reference>
<organism evidence="2 3">
    <name type="scientific">Parelaphostrongylus tenuis</name>
    <name type="common">Meningeal worm</name>
    <dbReference type="NCBI Taxonomy" id="148309"/>
    <lineage>
        <taxon>Eukaryota</taxon>
        <taxon>Metazoa</taxon>
        <taxon>Ecdysozoa</taxon>
        <taxon>Nematoda</taxon>
        <taxon>Chromadorea</taxon>
        <taxon>Rhabditida</taxon>
        <taxon>Rhabditina</taxon>
        <taxon>Rhabditomorpha</taxon>
        <taxon>Strongyloidea</taxon>
        <taxon>Metastrongylidae</taxon>
        <taxon>Parelaphostrongylus</taxon>
    </lineage>
</organism>
<feature type="region of interest" description="Disordered" evidence="1">
    <location>
        <begin position="20"/>
        <end position="76"/>
    </location>
</feature>
<comment type="caution">
    <text evidence="2">The sequence shown here is derived from an EMBL/GenBank/DDBJ whole genome shotgun (WGS) entry which is preliminary data.</text>
</comment>
<accession>A0AAD5MHL9</accession>
<keyword evidence="3" id="KW-1185">Reference proteome</keyword>
<dbReference type="AlphaFoldDB" id="A0AAD5MHL9"/>